<dbReference type="GO" id="GO:0005524">
    <property type="term" value="F:ATP binding"/>
    <property type="evidence" value="ECO:0007669"/>
    <property type="project" value="UniProtKB-UniRule"/>
</dbReference>
<keyword evidence="3 9" id="KW-0436">Ligase</keyword>
<evidence type="ECO:0000256" key="8">
    <source>
        <dbReference type="ARBA" id="ARBA00047639"/>
    </source>
</evidence>
<feature type="binding site" evidence="10">
    <location>
        <position position="112"/>
    </location>
    <ligand>
        <name>L-histidine</name>
        <dbReference type="ChEBI" id="CHEBI:57595"/>
    </ligand>
</feature>
<evidence type="ECO:0000256" key="5">
    <source>
        <dbReference type="ARBA" id="ARBA00022840"/>
    </source>
</evidence>
<dbReference type="SUPFAM" id="SSF52954">
    <property type="entry name" value="Class II aaRS ABD-related"/>
    <property type="match status" value="1"/>
</dbReference>
<dbReference type="Gene3D" id="3.30.930.10">
    <property type="entry name" value="Bira Bifunctional Protein, Domain 2"/>
    <property type="match status" value="1"/>
</dbReference>
<dbReference type="OMA" id="CGGGNFK"/>
<dbReference type="Proteomes" id="UP000236394">
    <property type="component" value="Unassembled WGS sequence"/>
</dbReference>
<feature type="domain" description="Aminoacyl-transfer RNA synthetases class-II family profile" evidence="11">
    <location>
        <begin position="1"/>
        <end position="326"/>
    </location>
</feature>
<feature type="binding site" evidence="10">
    <location>
        <begin position="261"/>
        <end position="262"/>
    </location>
    <ligand>
        <name>L-histidine</name>
        <dbReference type="ChEBI" id="CHEBI:57595"/>
    </ligand>
</feature>
<evidence type="ECO:0000256" key="2">
    <source>
        <dbReference type="ARBA" id="ARBA00022490"/>
    </source>
</evidence>
<proteinExistence type="inferred from homology"/>
<dbReference type="PANTHER" id="PTHR43707">
    <property type="entry name" value="HISTIDYL-TRNA SYNTHETASE"/>
    <property type="match status" value="1"/>
</dbReference>
<evidence type="ECO:0000256" key="3">
    <source>
        <dbReference type="ARBA" id="ARBA00022598"/>
    </source>
</evidence>
<keyword evidence="7 9" id="KW-0030">Aminoacyl-tRNA synthetase</keyword>
<comment type="subcellular location">
    <subcellularLocation>
        <location evidence="9">Cytoplasm</location>
    </subcellularLocation>
</comment>
<evidence type="ECO:0000256" key="6">
    <source>
        <dbReference type="ARBA" id="ARBA00022917"/>
    </source>
</evidence>
<dbReference type="InterPro" id="IPR041715">
    <property type="entry name" value="HisRS-like_core"/>
</dbReference>
<dbReference type="InterPro" id="IPR015807">
    <property type="entry name" value="His-tRNA-ligase"/>
</dbReference>
<dbReference type="Pfam" id="PF03129">
    <property type="entry name" value="HGTP_anticodon"/>
    <property type="match status" value="1"/>
</dbReference>
<organism evidence="12 13">
    <name type="scientific">Mageeibacillus indolicus</name>
    <dbReference type="NCBI Taxonomy" id="884684"/>
    <lineage>
        <taxon>Bacteria</taxon>
        <taxon>Bacillati</taxon>
        <taxon>Bacillota</taxon>
        <taxon>Clostridia</taxon>
        <taxon>Eubacteriales</taxon>
        <taxon>Oscillospiraceae</taxon>
        <taxon>Mageeibacillus</taxon>
    </lineage>
</organism>
<dbReference type="Pfam" id="PF13393">
    <property type="entry name" value="tRNA-synt_His"/>
    <property type="match status" value="1"/>
</dbReference>
<dbReference type="GO" id="GO:0006427">
    <property type="term" value="P:histidyl-tRNA aminoacylation"/>
    <property type="evidence" value="ECO:0007669"/>
    <property type="project" value="UniProtKB-UniRule"/>
</dbReference>
<dbReference type="HAMAP" id="MF_00127">
    <property type="entry name" value="His_tRNA_synth"/>
    <property type="match status" value="1"/>
</dbReference>
<dbReference type="SUPFAM" id="SSF55681">
    <property type="entry name" value="Class II aaRS and biotin synthetases"/>
    <property type="match status" value="1"/>
</dbReference>
<evidence type="ECO:0000256" key="10">
    <source>
        <dbReference type="PIRSR" id="PIRSR001549-1"/>
    </source>
</evidence>
<feature type="binding site" evidence="10">
    <location>
        <begin position="81"/>
        <end position="83"/>
    </location>
    <ligand>
        <name>L-histidine</name>
        <dbReference type="ChEBI" id="CHEBI:57595"/>
    </ligand>
</feature>
<evidence type="ECO:0000256" key="9">
    <source>
        <dbReference type="HAMAP-Rule" id="MF_00127"/>
    </source>
</evidence>
<dbReference type="CDD" id="cd00859">
    <property type="entry name" value="HisRS_anticodon"/>
    <property type="match status" value="1"/>
</dbReference>
<accession>A0A2J8B431</accession>
<dbReference type="PANTHER" id="PTHR43707:SF1">
    <property type="entry name" value="HISTIDINE--TRNA LIGASE, MITOCHONDRIAL-RELATED"/>
    <property type="match status" value="1"/>
</dbReference>
<gene>
    <name evidence="9" type="primary">hisS</name>
    <name evidence="12" type="ORF">B7R76_01235</name>
</gene>
<feature type="binding site" evidence="10">
    <location>
        <position position="126"/>
    </location>
    <ligand>
        <name>L-histidine</name>
        <dbReference type="ChEBI" id="CHEBI:57595"/>
    </ligand>
</feature>
<dbReference type="InterPro" id="IPR006195">
    <property type="entry name" value="aa-tRNA-synth_II"/>
</dbReference>
<comment type="catalytic activity">
    <reaction evidence="8 9">
        <text>tRNA(His) + L-histidine + ATP = L-histidyl-tRNA(His) + AMP + diphosphate + H(+)</text>
        <dbReference type="Rhea" id="RHEA:17313"/>
        <dbReference type="Rhea" id="RHEA-COMP:9665"/>
        <dbReference type="Rhea" id="RHEA-COMP:9689"/>
        <dbReference type="ChEBI" id="CHEBI:15378"/>
        <dbReference type="ChEBI" id="CHEBI:30616"/>
        <dbReference type="ChEBI" id="CHEBI:33019"/>
        <dbReference type="ChEBI" id="CHEBI:57595"/>
        <dbReference type="ChEBI" id="CHEBI:78442"/>
        <dbReference type="ChEBI" id="CHEBI:78527"/>
        <dbReference type="ChEBI" id="CHEBI:456215"/>
        <dbReference type="EC" id="6.1.1.21"/>
    </reaction>
</comment>
<evidence type="ECO:0000256" key="4">
    <source>
        <dbReference type="ARBA" id="ARBA00022741"/>
    </source>
</evidence>
<dbReference type="InterPro" id="IPR004516">
    <property type="entry name" value="HisRS/HisZ"/>
</dbReference>
<dbReference type="InterPro" id="IPR033656">
    <property type="entry name" value="HisRS_anticodon"/>
</dbReference>
<dbReference type="InterPro" id="IPR036621">
    <property type="entry name" value="Anticodon-bd_dom_sf"/>
</dbReference>
<keyword evidence="6 9" id="KW-0648">Protein biosynthesis</keyword>
<protein>
    <recommendedName>
        <fullName evidence="9">Histidine--tRNA ligase</fullName>
        <ecNumber evidence="9">6.1.1.21</ecNumber>
    </recommendedName>
    <alternativeName>
        <fullName evidence="9">Histidyl-tRNA synthetase</fullName>
        <shortName evidence="9">HisRS</shortName>
    </alternativeName>
</protein>
<keyword evidence="5 9" id="KW-0067">ATP-binding</keyword>
<comment type="similarity">
    <text evidence="1 9">Belongs to the class-II aminoacyl-tRNA synthetase family.</text>
</comment>
<dbReference type="PIRSF" id="PIRSF001549">
    <property type="entry name" value="His-tRNA_synth"/>
    <property type="match status" value="1"/>
</dbReference>
<evidence type="ECO:0000256" key="7">
    <source>
        <dbReference type="ARBA" id="ARBA00023146"/>
    </source>
</evidence>
<dbReference type="EMBL" id="NBZD01000001">
    <property type="protein sequence ID" value="PNH19538.1"/>
    <property type="molecule type" value="Genomic_DNA"/>
</dbReference>
<name>A0A2J8B431_9FIRM</name>
<dbReference type="InterPro" id="IPR004154">
    <property type="entry name" value="Anticodon-bd"/>
</dbReference>
<dbReference type="PROSITE" id="PS50862">
    <property type="entry name" value="AA_TRNA_LIGASE_II"/>
    <property type="match status" value="1"/>
</dbReference>
<evidence type="ECO:0000256" key="1">
    <source>
        <dbReference type="ARBA" id="ARBA00008226"/>
    </source>
</evidence>
<reference evidence="13" key="1">
    <citation type="submission" date="2017-04" db="EMBL/GenBank/DDBJ databases">
        <authorList>
            <person name="Bumgarner R.E."/>
            <person name="Fredricks D.N."/>
            <person name="Srinivasan S."/>
        </authorList>
    </citation>
    <scope>NUCLEOTIDE SEQUENCE [LARGE SCALE GENOMIC DNA]</scope>
    <source>
        <strain evidence="13">KA00405</strain>
    </source>
</reference>
<sequence>MKYSAPRGTRDILPDEIYRWQYVERVFAEVCRQFAFSEIRIPTFEATEVFARGVGGSTDIVRKEMYTFLDKSDRSMTLRPEGTAGVVRSFIEQGMSSLPYPVRLYYNLNLFRYERVAKGRYREFHQLGAEAFGAAGAMMDIEMIALLHSFFKRLGLHSTALHINSIGTPACRSEYNKVLREYLRPYETELCGDCCERLAKNPLRVLDCKVDHCHEIARNAPRLLDYLDTESAEHFAALKDGLTALGIPFVIDTDIVRGLDYYTKTVFEFVSENVGTQGTICGGGRYDCLVEEMGGTAVPAVGFALGEERLLMEMAAQQLDIPRPTPTDIYVAPMGENAQWKAMCLINQLREGGIVAQTDLCGRTLKAQMKFADKIGARFVLVLGENELTSGYAELKNMQDGSKTSIHWEDLPHNLNLLR</sequence>
<dbReference type="RefSeq" id="WP_012993570.1">
    <property type="nucleotide sequence ID" value="NZ_NBZD01000001.1"/>
</dbReference>
<keyword evidence="4 9" id="KW-0547">Nucleotide-binding</keyword>
<dbReference type="GO" id="GO:0140096">
    <property type="term" value="F:catalytic activity, acting on a protein"/>
    <property type="evidence" value="ECO:0007669"/>
    <property type="project" value="UniProtKB-ARBA"/>
</dbReference>
<dbReference type="NCBIfam" id="TIGR00442">
    <property type="entry name" value="hisS"/>
    <property type="match status" value="1"/>
</dbReference>
<feature type="binding site" evidence="10">
    <location>
        <position position="130"/>
    </location>
    <ligand>
        <name>L-histidine</name>
        <dbReference type="ChEBI" id="CHEBI:57595"/>
    </ligand>
</feature>
<dbReference type="InterPro" id="IPR045864">
    <property type="entry name" value="aa-tRNA-synth_II/BPL/LPL"/>
</dbReference>
<dbReference type="Gene3D" id="3.40.50.800">
    <property type="entry name" value="Anticodon-binding domain"/>
    <property type="match status" value="1"/>
</dbReference>
<dbReference type="GO" id="GO:0004821">
    <property type="term" value="F:histidine-tRNA ligase activity"/>
    <property type="evidence" value="ECO:0007669"/>
    <property type="project" value="UniProtKB-UniRule"/>
</dbReference>
<keyword evidence="2 9" id="KW-0963">Cytoplasm</keyword>
<dbReference type="AlphaFoldDB" id="A0A2J8B431"/>
<evidence type="ECO:0000313" key="13">
    <source>
        <dbReference type="Proteomes" id="UP000236394"/>
    </source>
</evidence>
<dbReference type="CDD" id="cd00773">
    <property type="entry name" value="HisRS-like_core"/>
    <property type="match status" value="1"/>
</dbReference>
<evidence type="ECO:0000259" key="11">
    <source>
        <dbReference type="PROSITE" id="PS50862"/>
    </source>
</evidence>
<evidence type="ECO:0000313" key="12">
    <source>
        <dbReference type="EMBL" id="PNH19538.1"/>
    </source>
</evidence>
<dbReference type="GO" id="GO:0005737">
    <property type="term" value="C:cytoplasm"/>
    <property type="evidence" value="ECO:0007669"/>
    <property type="project" value="UniProtKB-SubCell"/>
</dbReference>
<dbReference type="EC" id="6.1.1.21" evidence="9"/>
<comment type="caution">
    <text evidence="12">The sequence shown here is derived from an EMBL/GenBank/DDBJ whole genome shotgun (WGS) entry which is preliminary data.</text>
</comment>
<feature type="binding site" evidence="10">
    <location>
        <position position="257"/>
    </location>
    <ligand>
        <name>L-histidine</name>
        <dbReference type="ChEBI" id="CHEBI:57595"/>
    </ligand>
</feature>
<dbReference type="GO" id="GO:0016740">
    <property type="term" value="F:transferase activity"/>
    <property type="evidence" value="ECO:0007669"/>
    <property type="project" value="UniProtKB-ARBA"/>
</dbReference>
<comment type="subunit">
    <text evidence="9">Homodimer.</text>
</comment>